<organism evidence="2 3">
    <name type="scientific">Archangium violaceum Cb vi76</name>
    <dbReference type="NCBI Taxonomy" id="1406225"/>
    <lineage>
        <taxon>Bacteria</taxon>
        <taxon>Pseudomonadati</taxon>
        <taxon>Myxococcota</taxon>
        <taxon>Myxococcia</taxon>
        <taxon>Myxococcales</taxon>
        <taxon>Cystobacterineae</taxon>
        <taxon>Archangiaceae</taxon>
        <taxon>Archangium</taxon>
    </lineage>
</organism>
<sequence>MKFPPNIPQLPDIPVCSVADMGLRELERIRLILRGGSVIDWRRMHFQRREEVDRFLRLCQIDTSRPEDEAWARTVLADAVEYLRQTFDYRVADAVADPDEIHDLFLYASGVKGLPRHRRIACIVLKVMHVLQHIEGRDLMHRLAVSEADLSELVTAKVLGVAQLLRDKGLPIVEFAHSIKSRESLITKLLAKKETVAAQIYDRTRFRIITQKPTDIVPVLYFLTQHLFPFNFVVPGQTENTLVSFKSVLEENPHLKQFAQHLHLDLDYEDREERTRNLFSGNTYRALNFVVDVPVRMDAYLPSPAEDTRERNNRTVFTLVEFQIMDEETARQNEEGENAHKLYKRRQKRRVLRRLSRGLVVPKRQG</sequence>
<dbReference type="Gene3D" id="3.30.460.10">
    <property type="entry name" value="Beta Polymerase, domain 2"/>
    <property type="match status" value="1"/>
</dbReference>
<accession>A0A084T0X5</accession>
<dbReference type="InterPro" id="IPR043519">
    <property type="entry name" value="NT_sf"/>
</dbReference>
<evidence type="ECO:0000313" key="2">
    <source>
        <dbReference type="EMBL" id="KFA94360.1"/>
    </source>
</evidence>
<dbReference type="NCBIfam" id="TIGR04552">
    <property type="entry name" value="TIGR04552 family protein"/>
    <property type="match status" value="1"/>
</dbReference>
<dbReference type="SUPFAM" id="SSF81301">
    <property type="entry name" value="Nucleotidyltransferase"/>
    <property type="match status" value="1"/>
</dbReference>
<comment type="caution">
    <text evidence="2">The sequence shown here is derived from an EMBL/GenBank/DDBJ whole genome shotgun (WGS) entry which is preliminary data.</text>
</comment>
<evidence type="ECO:0000313" key="3">
    <source>
        <dbReference type="Proteomes" id="UP000028547"/>
    </source>
</evidence>
<reference evidence="2 3" key="1">
    <citation type="submission" date="2014-07" db="EMBL/GenBank/DDBJ databases">
        <title>Draft Genome Sequence of Gephyronic Acid Producer, Cystobacter violaceus Strain Cb vi76.</title>
        <authorList>
            <person name="Stevens D.C."/>
            <person name="Young J."/>
            <person name="Carmichael R."/>
            <person name="Tan J."/>
            <person name="Taylor R.E."/>
        </authorList>
    </citation>
    <scope>NUCLEOTIDE SEQUENCE [LARGE SCALE GENOMIC DNA]</scope>
    <source>
        <strain evidence="2 3">Cb vi76</strain>
    </source>
</reference>
<dbReference type="NCBIfam" id="TIGR04562">
    <property type="entry name" value="TIGR04552 family protein"/>
    <property type="match status" value="1"/>
</dbReference>
<evidence type="ECO:0000259" key="1">
    <source>
        <dbReference type="SMART" id="SM00954"/>
    </source>
</evidence>
<name>A0A084T0X5_9BACT</name>
<dbReference type="InterPro" id="IPR007685">
    <property type="entry name" value="RelA_SpoT"/>
</dbReference>
<gene>
    <name evidence="2" type="ORF">Q664_03455</name>
</gene>
<proteinExistence type="predicted"/>
<dbReference type="AlphaFoldDB" id="A0A084T0X5"/>
<dbReference type="EMBL" id="JPMI01000017">
    <property type="protein sequence ID" value="KFA94360.1"/>
    <property type="molecule type" value="Genomic_DNA"/>
</dbReference>
<feature type="domain" description="RelA/SpoT" evidence="1">
    <location>
        <begin position="177"/>
        <end position="347"/>
    </location>
</feature>
<dbReference type="InterPro" id="IPR030824">
    <property type="entry name" value="CHP04562"/>
</dbReference>
<dbReference type="Proteomes" id="UP000028547">
    <property type="component" value="Unassembled WGS sequence"/>
</dbReference>
<dbReference type="SMART" id="SM00954">
    <property type="entry name" value="RelA_SpoT"/>
    <property type="match status" value="1"/>
</dbReference>
<protein>
    <recommendedName>
        <fullName evidence="1">RelA/SpoT domain-containing protein</fullName>
    </recommendedName>
</protein>
<dbReference type="GO" id="GO:0015969">
    <property type="term" value="P:guanosine tetraphosphate metabolic process"/>
    <property type="evidence" value="ECO:0007669"/>
    <property type="project" value="InterPro"/>
</dbReference>